<name>A0ABN3XPP8_9ACTN</name>
<accession>A0ABN3XPP8</accession>
<keyword evidence="7" id="KW-0003">3Fe-4S</keyword>
<reference evidence="8 9" key="1">
    <citation type="journal article" date="2019" name="Int. J. Syst. Evol. Microbiol.">
        <title>The Global Catalogue of Microorganisms (GCM) 10K type strain sequencing project: providing services to taxonomists for standard genome sequencing and annotation.</title>
        <authorList>
            <consortium name="The Broad Institute Genomics Platform"/>
            <consortium name="The Broad Institute Genome Sequencing Center for Infectious Disease"/>
            <person name="Wu L."/>
            <person name="Ma J."/>
        </authorList>
    </citation>
    <scope>NUCLEOTIDE SEQUENCE [LARGE SCALE GENOMIC DNA]</scope>
    <source>
        <strain evidence="8 9">JCM 3106</strain>
    </source>
</reference>
<keyword evidence="2" id="KW-0813">Transport</keyword>
<keyword evidence="4" id="KW-0249">Electron transport</keyword>
<evidence type="ECO:0000256" key="1">
    <source>
        <dbReference type="ARBA" id="ARBA00001927"/>
    </source>
</evidence>
<evidence type="ECO:0000313" key="8">
    <source>
        <dbReference type="EMBL" id="GAA2985999.1"/>
    </source>
</evidence>
<evidence type="ECO:0000256" key="4">
    <source>
        <dbReference type="ARBA" id="ARBA00022982"/>
    </source>
</evidence>
<dbReference type="Gene3D" id="3.30.70.20">
    <property type="match status" value="1"/>
</dbReference>
<evidence type="ECO:0000256" key="6">
    <source>
        <dbReference type="ARBA" id="ARBA00023014"/>
    </source>
</evidence>
<dbReference type="InterPro" id="IPR051269">
    <property type="entry name" value="Fe-S_cluster_ET"/>
</dbReference>
<sequence>MWVRADRERCISGGRCMAATSDVFDQDDDGIVVVLVPRPAPQQQERVRRAAFLCPAQAIQISEEPPPG</sequence>
<organism evidence="8 9">
    <name type="scientific">Streptosporangium longisporum</name>
    <dbReference type="NCBI Taxonomy" id="46187"/>
    <lineage>
        <taxon>Bacteria</taxon>
        <taxon>Bacillati</taxon>
        <taxon>Actinomycetota</taxon>
        <taxon>Actinomycetes</taxon>
        <taxon>Streptosporangiales</taxon>
        <taxon>Streptosporangiaceae</taxon>
        <taxon>Streptosporangium</taxon>
    </lineage>
</organism>
<evidence type="ECO:0000313" key="9">
    <source>
        <dbReference type="Proteomes" id="UP001499930"/>
    </source>
</evidence>
<dbReference type="PANTHER" id="PTHR36923">
    <property type="entry name" value="FERREDOXIN"/>
    <property type="match status" value="1"/>
</dbReference>
<protein>
    <submittedName>
        <fullName evidence="8">Ferredoxin</fullName>
    </submittedName>
</protein>
<keyword evidence="6" id="KW-0411">Iron-sulfur</keyword>
<dbReference type="Pfam" id="PF13459">
    <property type="entry name" value="Fer4_15"/>
    <property type="match status" value="1"/>
</dbReference>
<evidence type="ECO:0000256" key="5">
    <source>
        <dbReference type="ARBA" id="ARBA00023004"/>
    </source>
</evidence>
<keyword evidence="9" id="KW-1185">Reference proteome</keyword>
<comment type="cofactor">
    <cofactor evidence="1">
        <name>[3Fe-4S] cluster</name>
        <dbReference type="ChEBI" id="CHEBI:21137"/>
    </cofactor>
</comment>
<gene>
    <name evidence="8" type="ORF">GCM10017559_01960</name>
</gene>
<evidence type="ECO:0000256" key="2">
    <source>
        <dbReference type="ARBA" id="ARBA00022448"/>
    </source>
</evidence>
<dbReference type="Proteomes" id="UP001499930">
    <property type="component" value="Unassembled WGS sequence"/>
</dbReference>
<dbReference type="SUPFAM" id="SSF54862">
    <property type="entry name" value="4Fe-4S ferredoxins"/>
    <property type="match status" value="1"/>
</dbReference>
<evidence type="ECO:0000256" key="7">
    <source>
        <dbReference type="ARBA" id="ARBA00023291"/>
    </source>
</evidence>
<dbReference type="EMBL" id="BAAAWD010000002">
    <property type="protein sequence ID" value="GAA2985999.1"/>
    <property type="molecule type" value="Genomic_DNA"/>
</dbReference>
<keyword evidence="3" id="KW-0479">Metal-binding</keyword>
<dbReference type="PANTHER" id="PTHR36923:SF3">
    <property type="entry name" value="FERREDOXIN"/>
    <property type="match status" value="1"/>
</dbReference>
<keyword evidence="5" id="KW-0408">Iron</keyword>
<comment type="caution">
    <text evidence="8">The sequence shown here is derived from an EMBL/GenBank/DDBJ whole genome shotgun (WGS) entry which is preliminary data.</text>
</comment>
<dbReference type="RefSeq" id="WP_344886945.1">
    <property type="nucleotide sequence ID" value="NZ_BAAAWD010000002.1"/>
</dbReference>
<proteinExistence type="predicted"/>
<evidence type="ECO:0000256" key="3">
    <source>
        <dbReference type="ARBA" id="ARBA00022723"/>
    </source>
</evidence>